<protein>
    <submittedName>
        <fullName evidence="4">Glyoxylate/hydroxypyruvate reductase A</fullName>
        <ecNumber evidence="4">1.1.1.79</ecNumber>
    </submittedName>
</protein>
<evidence type="ECO:0000256" key="2">
    <source>
        <dbReference type="ARBA" id="ARBA00023027"/>
    </source>
</evidence>
<name>A0A238LGS3_9RHOB</name>
<dbReference type="Gene3D" id="3.40.50.720">
    <property type="entry name" value="NAD(P)-binding Rossmann-like Domain"/>
    <property type="match status" value="2"/>
</dbReference>
<dbReference type="OrthoDB" id="9787219at2"/>
<dbReference type="PANTHER" id="PTHR43333">
    <property type="entry name" value="2-HACID_DH_C DOMAIN-CONTAINING PROTEIN"/>
    <property type="match status" value="1"/>
</dbReference>
<dbReference type="AlphaFoldDB" id="A0A238LGS3"/>
<dbReference type="EC" id="1.1.1.79" evidence="4"/>
<dbReference type="InterPro" id="IPR006140">
    <property type="entry name" value="D-isomer_DH_NAD-bd"/>
</dbReference>
<dbReference type="RefSeq" id="WP_093992974.1">
    <property type="nucleotide sequence ID" value="NZ_FXZK01000005.1"/>
</dbReference>
<dbReference type="CDD" id="cd12164">
    <property type="entry name" value="GDH_like_2"/>
    <property type="match status" value="1"/>
</dbReference>
<accession>A0A238LGS3</accession>
<dbReference type="Pfam" id="PF02826">
    <property type="entry name" value="2-Hacid_dh_C"/>
    <property type="match status" value="1"/>
</dbReference>
<dbReference type="SUPFAM" id="SSF51735">
    <property type="entry name" value="NAD(P)-binding Rossmann-fold domains"/>
    <property type="match status" value="1"/>
</dbReference>
<evidence type="ECO:0000313" key="5">
    <source>
        <dbReference type="Proteomes" id="UP000201613"/>
    </source>
</evidence>
<organism evidence="4 5">
    <name type="scientific">Flavimaricola marinus</name>
    <dbReference type="NCBI Taxonomy" id="1819565"/>
    <lineage>
        <taxon>Bacteria</taxon>
        <taxon>Pseudomonadati</taxon>
        <taxon>Pseudomonadota</taxon>
        <taxon>Alphaproteobacteria</taxon>
        <taxon>Rhodobacterales</taxon>
        <taxon>Paracoccaceae</taxon>
        <taxon>Flavimaricola</taxon>
    </lineage>
</organism>
<evidence type="ECO:0000313" key="4">
    <source>
        <dbReference type="EMBL" id="SMY08818.1"/>
    </source>
</evidence>
<feature type="domain" description="D-isomer specific 2-hydroxyacid dehydrogenase NAD-binding" evidence="3">
    <location>
        <begin position="107"/>
        <end position="276"/>
    </location>
</feature>
<keyword evidence="5" id="KW-1185">Reference proteome</keyword>
<proteinExistence type="predicted"/>
<dbReference type="PANTHER" id="PTHR43333:SF1">
    <property type="entry name" value="D-ISOMER SPECIFIC 2-HYDROXYACID DEHYDROGENASE NAD-BINDING DOMAIN-CONTAINING PROTEIN"/>
    <property type="match status" value="1"/>
</dbReference>
<dbReference type="GO" id="GO:0030267">
    <property type="term" value="F:glyoxylate reductase (NADPH) activity"/>
    <property type="evidence" value="ECO:0007669"/>
    <property type="project" value="UniProtKB-EC"/>
</dbReference>
<keyword evidence="4" id="KW-0670">Pyruvate</keyword>
<dbReference type="InterPro" id="IPR036291">
    <property type="entry name" value="NAD(P)-bd_dom_sf"/>
</dbReference>
<evidence type="ECO:0000256" key="1">
    <source>
        <dbReference type="ARBA" id="ARBA00023002"/>
    </source>
</evidence>
<gene>
    <name evidence="4" type="primary">ghrA</name>
    <name evidence="4" type="ORF">LOM8899_02976</name>
</gene>
<keyword evidence="1 4" id="KW-0560">Oxidoreductase</keyword>
<keyword evidence="2" id="KW-0520">NAD</keyword>
<dbReference type="EMBL" id="FXZK01000005">
    <property type="protein sequence ID" value="SMY08818.1"/>
    <property type="molecule type" value="Genomic_DNA"/>
</dbReference>
<reference evidence="4 5" key="1">
    <citation type="submission" date="2017-05" db="EMBL/GenBank/DDBJ databases">
        <authorList>
            <person name="Song R."/>
            <person name="Chenine A.L."/>
            <person name="Ruprecht R.M."/>
        </authorList>
    </citation>
    <scope>NUCLEOTIDE SEQUENCE [LARGE SCALE GENOMIC DNA]</scope>
    <source>
        <strain evidence="4 5">CECT 8899</strain>
    </source>
</reference>
<sequence>MTINVLFAAGEDRWPLYKKPLLDAFEGAGLDVSMSMDIPPGQVDYLIFAPNGGISDFTPFKRCKAVMGLWAGVEHIVGNATLAQPLTRMVDIGLERSMVEWVSAHVLRHHVGLDTHIHGQDGIWRNGILPPLAMDRPVTILGLGELGSACAEALSQLGFPVTGWSRSSKAIPNVRCLHGAAGLNEALTDAQIVVVLTPLTAETENLLNADRLGLLARGAFVINPGRGAQIDDDALLAALDSGQVGHATLDVFRIEPLPEDHPYWAHPKVTVTPHIAAETRPDSSAKIIAENIRRGEAGEPFRFLVDRSAGY</sequence>
<evidence type="ECO:0000259" key="3">
    <source>
        <dbReference type="Pfam" id="PF02826"/>
    </source>
</evidence>
<dbReference type="GO" id="GO:0051287">
    <property type="term" value="F:NAD binding"/>
    <property type="evidence" value="ECO:0007669"/>
    <property type="project" value="InterPro"/>
</dbReference>
<dbReference type="Proteomes" id="UP000201613">
    <property type="component" value="Unassembled WGS sequence"/>
</dbReference>